<feature type="compositionally biased region" description="Basic and acidic residues" evidence="1">
    <location>
        <begin position="403"/>
        <end position="421"/>
    </location>
</feature>
<dbReference type="AlphaFoldDB" id="A0A423W3Q9"/>
<protein>
    <submittedName>
        <fullName evidence="3">Uncharacterized protein</fullName>
    </submittedName>
</protein>
<comment type="caution">
    <text evidence="3">The sequence shown here is derived from an EMBL/GenBank/DDBJ whole genome shotgun (WGS) entry which is preliminary data.</text>
</comment>
<dbReference type="EMBL" id="LJZO01000015">
    <property type="protein sequence ID" value="ROV97945.1"/>
    <property type="molecule type" value="Genomic_DNA"/>
</dbReference>
<reference evidence="3 4" key="1">
    <citation type="submission" date="2015-09" db="EMBL/GenBank/DDBJ databases">
        <title>Host preference determinants of Valsa canker pathogens revealed by comparative genomics.</title>
        <authorList>
            <person name="Yin Z."/>
            <person name="Huang L."/>
        </authorList>
    </citation>
    <scope>NUCLEOTIDE SEQUENCE [LARGE SCALE GENOMIC DNA]</scope>
    <source>
        <strain evidence="3 4">YSFL</strain>
    </source>
</reference>
<keyword evidence="4" id="KW-1185">Reference proteome</keyword>
<dbReference type="STRING" id="252740.A0A423W3Q9"/>
<feature type="region of interest" description="Disordered" evidence="1">
    <location>
        <begin position="403"/>
        <end position="434"/>
    </location>
</feature>
<sequence length="434" mass="47703">MAPAVVQQHKVDTDRFNPAAPAAEFVAQLRNPGDVFSVLLLLGGDIVARAIAQLVGPRGFTPVAFSFGWVTYALSAVTDAVSKNQLMPRADYPCIVINGKSGYVRENDSFIIGRLMRDFETWMDKQDVVGWEQRADFPDHTVRQCIDRITDEKWQHLKAKAKGGEPEPKRPPYQPGLCVAIYDAETPDNNRPVLDAPYIAGVVAMVVQLGVAAIPLGIWGDWAILLITISGIILSQALCLLPQWRREKWASREETRKPKTIVLTKGNGARHAIVIRDRGVGVDLEDLATATVYVSLLTRVVVITLGVLWVVLLVIADSVGYHTWFLLAVGGIGMIQNIFAAGSPRSPAALGIPLKFAGVIGAPKVMEALYKVEDFQPRLGLSMRDIFFPGKLTNDEVGAWNRYERQADEKSKMEKGVRSGNEDEIASGKPDHEK</sequence>
<evidence type="ECO:0000256" key="1">
    <source>
        <dbReference type="SAM" id="MobiDB-lite"/>
    </source>
</evidence>
<organism evidence="3 4">
    <name type="scientific">Cytospora chrysosperma</name>
    <name type="common">Cytospora canker fungus</name>
    <name type="synonym">Sphaeria chrysosperma</name>
    <dbReference type="NCBI Taxonomy" id="252740"/>
    <lineage>
        <taxon>Eukaryota</taxon>
        <taxon>Fungi</taxon>
        <taxon>Dikarya</taxon>
        <taxon>Ascomycota</taxon>
        <taxon>Pezizomycotina</taxon>
        <taxon>Sordariomycetes</taxon>
        <taxon>Sordariomycetidae</taxon>
        <taxon>Diaporthales</taxon>
        <taxon>Cytosporaceae</taxon>
        <taxon>Cytospora</taxon>
    </lineage>
</organism>
<gene>
    <name evidence="3" type="ORF">VSDG_04918</name>
</gene>
<evidence type="ECO:0000313" key="3">
    <source>
        <dbReference type="EMBL" id="ROV97945.1"/>
    </source>
</evidence>
<evidence type="ECO:0000256" key="2">
    <source>
        <dbReference type="SAM" id="Phobius"/>
    </source>
</evidence>
<name>A0A423W3Q9_CYTCH</name>
<feature type="transmembrane region" description="Helical" evidence="2">
    <location>
        <begin position="296"/>
        <end position="315"/>
    </location>
</feature>
<feature type="transmembrane region" description="Helical" evidence="2">
    <location>
        <begin position="222"/>
        <end position="241"/>
    </location>
</feature>
<keyword evidence="2" id="KW-0812">Transmembrane</keyword>
<feature type="transmembrane region" description="Helical" evidence="2">
    <location>
        <begin position="198"/>
        <end position="216"/>
    </location>
</feature>
<proteinExistence type="predicted"/>
<dbReference type="Proteomes" id="UP000284375">
    <property type="component" value="Unassembled WGS sequence"/>
</dbReference>
<keyword evidence="2" id="KW-0472">Membrane</keyword>
<evidence type="ECO:0000313" key="4">
    <source>
        <dbReference type="Proteomes" id="UP000284375"/>
    </source>
</evidence>
<accession>A0A423W3Q9</accession>
<keyword evidence="2" id="KW-1133">Transmembrane helix</keyword>
<dbReference type="OrthoDB" id="1937642at2759"/>
<feature type="transmembrane region" description="Helical" evidence="2">
    <location>
        <begin position="321"/>
        <end position="340"/>
    </location>
</feature>